<evidence type="ECO:0000313" key="1">
    <source>
        <dbReference type="EMBL" id="CAJ2669259.1"/>
    </source>
</evidence>
<name>A0ACB0LID1_TRIPR</name>
<protein>
    <submittedName>
        <fullName evidence="1">Uncharacterized protein</fullName>
    </submittedName>
</protein>
<evidence type="ECO:0000313" key="2">
    <source>
        <dbReference type="Proteomes" id="UP001177021"/>
    </source>
</evidence>
<sequence length="527" mass="60789">MKILSWNCQGLGNPRTVRALKQLIAKNKPDLIFLMETKLHNISPKFKDNFAVTYSIYSVDCIITEGNGKSGGLILLWNNCTCNIEIKDMNFNYIDMLVTNLSNSIQWRATGIYGYPQHQHKNLTCDLIKSLHNANYNSSWLLFGDLNLIISDTEKFGGNLIDNNITSLFRSTLTFCDLQDLGYKGDIFTWSNKQQNQHLVKARLDRFLANSAWKTSFPTHCNSHLLRYKSDHMPILLVFNTTAGQTTRPKGPRPIRYEQIWTRDPQHHQIVKDTWLSSRGDVSNKLTTTLSSLQKWGNNIFGIIPKRIKSLQEDLQILNEQNGAQDLSTQIKDKEQELDNILDCEETWWKQRSRELWLQHGDKNTKYFHMKANIRRNKNKIEKITDSQGHIHQDEDGIEKVLVDHFKALYTKQDTERISETIQVVADRLNEDMYQEMNKEFTKEEVFQAIKDMKSLAAPGPDGLPALFYHTYWEFIGEDITQMVLAVLNNNGDPSHLNSTHICLIPKINNPTAPSDFRPISLCNVTL</sequence>
<feature type="non-terminal residue" evidence="1">
    <location>
        <position position="1"/>
    </location>
</feature>
<proteinExistence type="predicted"/>
<reference evidence="1" key="1">
    <citation type="submission" date="2023-10" db="EMBL/GenBank/DDBJ databases">
        <authorList>
            <person name="Rodriguez Cubillos JULIANA M."/>
            <person name="De Vega J."/>
        </authorList>
    </citation>
    <scope>NUCLEOTIDE SEQUENCE</scope>
</reference>
<accession>A0ACB0LID1</accession>
<feature type="non-terminal residue" evidence="1">
    <location>
        <position position="527"/>
    </location>
</feature>
<dbReference type="Proteomes" id="UP001177021">
    <property type="component" value="Unassembled WGS sequence"/>
</dbReference>
<keyword evidence="2" id="KW-1185">Reference proteome</keyword>
<organism evidence="1 2">
    <name type="scientific">Trifolium pratense</name>
    <name type="common">Red clover</name>
    <dbReference type="NCBI Taxonomy" id="57577"/>
    <lineage>
        <taxon>Eukaryota</taxon>
        <taxon>Viridiplantae</taxon>
        <taxon>Streptophyta</taxon>
        <taxon>Embryophyta</taxon>
        <taxon>Tracheophyta</taxon>
        <taxon>Spermatophyta</taxon>
        <taxon>Magnoliopsida</taxon>
        <taxon>eudicotyledons</taxon>
        <taxon>Gunneridae</taxon>
        <taxon>Pentapetalae</taxon>
        <taxon>rosids</taxon>
        <taxon>fabids</taxon>
        <taxon>Fabales</taxon>
        <taxon>Fabaceae</taxon>
        <taxon>Papilionoideae</taxon>
        <taxon>50 kb inversion clade</taxon>
        <taxon>NPAAA clade</taxon>
        <taxon>Hologalegina</taxon>
        <taxon>IRL clade</taxon>
        <taxon>Trifolieae</taxon>
        <taxon>Trifolium</taxon>
    </lineage>
</organism>
<dbReference type="EMBL" id="CASHSV030000615">
    <property type="protein sequence ID" value="CAJ2669259.1"/>
    <property type="molecule type" value="Genomic_DNA"/>
</dbReference>
<comment type="caution">
    <text evidence="1">The sequence shown here is derived from an EMBL/GenBank/DDBJ whole genome shotgun (WGS) entry which is preliminary data.</text>
</comment>
<gene>
    <name evidence="1" type="ORF">MILVUS5_LOCUS33502</name>
</gene>